<comment type="caution">
    <text evidence="1">The sequence shown here is derived from an EMBL/GenBank/DDBJ whole genome shotgun (WGS) entry which is preliminary data.</text>
</comment>
<proteinExistence type="predicted"/>
<organism evidence="1">
    <name type="scientific">marine sediment metagenome</name>
    <dbReference type="NCBI Taxonomy" id="412755"/>
    <lineage>
        <taxon>unclassified sequences</taxon>
        <taxon>metagenomes</taxon>
        <taxon>ecological metagenomes</taxon>
    </lineage>
</organism>
<name>X0XZL9_9ZZZZ</name>
<dbReference type="EMBL" id="BARS01049174">
    <property type="protein sequence ID" value="GAG30156.1"/>
    <property type="molecule type" value="Genomic_DNA"/>
</dbReference>
<gene>
    <name evidence="1" type="ORF">S01H1_73580</name>
</gene>
<feature type="non-terminal residue" evidence="1">
    <location>
        <position position="71"/>
    </location>
</feature>
<protein>
    <submittedName>
        <fullName evidence="1">Uncharacterized protein</fullName>
    </submittedName>
</protein>
<dbReference type="AlphaFoldDB" id="X0XZL9"/>
<evidence type="ECO:0000313" key="1">
    <source>
        <dbReference type="EMBL" id="GAG30156.1"/>
    </source>
</evidence>
<accession>X0XZL9</accession>
<sequence>MYQAPLLTYVEPKRANTLGGFLGDVDCQLPAGHIYADTDKVTHAHETTHGVNAIRLRNQQKSPNGYYLFDS</sequence>
<reference evidence="1" key="1">
    <citation type="journal article" date="2014" name="Front. Microbiol.">
        <title>High frequency of phylogenetically diverse reductive dehalogenase-homologous genes in deep subseafloor sedimentary metagenomes.</title>
        <authorList>
            <person name="Kawai M."/>
            <person name="Futagami T."/>
            <person name="Toyoda A."/>
            <person name="Takaki Y."/>
            <person name="Nishi S."/>
            <person name="Hori S."/>
            <person name="Arai W."/>
            <person name="Tsubouchi T."/>
            <person name="Morono Y."/>
            <person name="Uchiyama I."/>
            <person name="Ito T."/>
            <person name="Fujiyama A."/>
            <person name="Inagaki F."/>
            <person name="Takami H."/>
        </authorList>
    </citation>
    <scope>NUCLEOTIDE SEQUENCE</scope>
    <source>
        <strain evidence="1">Expedition CK06-06</strain>
    </source>
</reference>